<evidence type="ECO:0000256" key="3">
    <source>
        <dbReference type="SAM" id="MobiDB-lite"/>
    </source>
</evidence>
<sequence length="267" mass="29376">MSEPFAERLQFAVAANIVRPLVNVAYGKKWTGTDNLPDGGCIVVANHISQIDPVALGHMLYNHGKLPHFMAKKELFEIPGLKTALNGLKQIPVDRGGRGQESLRVASEVIGEGGVVIIYPEGTITTDPDYWPMQGKTGVARLALKTGAPVVPVGQWGLHKMLPKRATKPKMWPRTIHQINVGKPLDLSDLRGTTLNSTVLHDTTWRMMTAVTELVAPLRGKNPPTNQLWNPSRQRYEGPDQALKHARAPRPRNGPAPQHSERRTDDG</sequence>
<feature type="region of interest" description="Disordered" evidence="3">
    <location>
        <begin position="217"/>
        <end position="267"/>
    </location>
</feature>
<dbReference type="GO" id="GO:0003841">
    <property type="term" value="F:1-acylglycerol-3-phosphate O-acyltransferase activity"/>
    <property type="evidence" value="ECO:0007669"/>
    <property type="project" value="TreeGrafter"/>
</dbReference>
<feature type="domain" description="Phospholipid/glycerol acyltransferase" evidence="4">
    <location>
        <begin position="41"/>
        <end position="158"/>
    </location>
</feature>
<keyword evidence="1" id="KW-0808">Transferase</keyword>
<proteinExistence type="predicted"/>
<dbReference type="InterPro" id="IPR002123">
    <property type="entry name" value="Plipid/glycerol_acylTrfase"/>
</dbReference>
<feature type="compositionally biased region" description="Polar residues" evidence="3">
    <location>
        <begin position="223"/>
        <end position="233"/>
    </location>
</feature>
<dbReference type="PANTHER" id="PTHR10434:SF55">
    <property type="entry name" value="POSSIBLE ACYLTRANSFERASE"/>
    <property type="match status" value="1"/>
</dbReference>
<dbReference type="AlphaFoldDB" id="A0AAJ6DD30"/>
<dbReference type="RefSeq" id="WP_279674939.1">
    <property type="nucleotide sequence ID" value="NZ_CP122566.1"/>
</dbReference>
<dbReference type="SMART" id="SM00563">
    <property type="entry name" value="PlsC"/>
    <property type="match status" value="1"/>
</dbReference>
<name>A0AAJ6DD30_9MICC</name>
<dbReference type="Pfam" id="PF01553">
    <property type="entry name" value="Acyltransferase"/>
    <property type="match status" value="1"/>
</dbReference>
<gene>
    <name evidence="5" type="ORF">QDX21_01025</name>
</gene>
<dbReference type="EMBL" id="CP122566">
    <property type="protein sequence ID" value="WGH93432.1"/>
    <property type="molecule type" value="Genomic_DNA"/>
</dbReference>
<keyword evidence="6" id="KW-1185">Reference proteome</keyword>
<organism evidence="5 6">
    <name type="scientific">Auritidibacter ignavus</name>
    <dbReference type="NCBI Taxonomy" id="678932"/>
    <lineage>
        <taxon>Bacteria</taxon>
        <taxon>Bacillati</taxon>
        <taxon>Actinomycetota</taxon>
        <taxon>Actinomycetes</taxon>
        <taxon>Micrococcales</taxon>
        <taxon>Micrococcaceae</taxon>
        <taxon>Auritidibacter</taxon>
    </lineage>
</organism>
<evidence type="ECO:0000313" key="6">
    <source>
        <dbReference type="Proteomes" id="UP001224674"/>
    </source>
</evidence>
<evidence type="ECO:0000256" key="1">
    <source>
        <dbReference type="ARBA" id="ARBA00022679"/>
    </source>
</evidence>
<accession>A0AAJ6DD30</accession>
<protein>
    <submittedName>
        <fullName evidence="5">Lysophospholipid acyltransferase family protein</fullName>
    </submittedName>
</protein>
<evidence type="ECO:0000313" key="5">
    <source>
        <dbReference type="EMBL" id="WGH93432.1"/>
    </source>
</evidence>
<dbReference type="CDD" id="cd07989">
    <property type="entry name" value="LPLAT_AGPAT-like"/>
    <property type="match status" value="1"/>
</dbReference>
<dbReference type="PANTHER" id="PTHR10434">
    <property type="entry name" value="1-ACYL-SN-GLYCEROL-3-PHOSPHATE ACYLTRANSFERASE"/>
    <property type="match status" value="1"/>
</dbReference>
<evidence type="ECO:0000256" key="2">
    <source>
        <dbReference type="ARBA" id="ARBA00023315"/>
    </source>
</evidence>
<dbReference type="GO" id="GO:0005886">
    <property type="term" value="C:plasma membrane"/>
    <property type="evidence" value="ECO:0007669"/>
    <property type="project" value="TreeGrafter"/>
</dbReference>
<dbReference type="GO" id="GO:0006654">
    <property type="term" value="P:phosphatidic acid biosynthetic process"/>
    <property type="evidence" value="ECO:0007669"/>
    <property type="project" value="TreeGrafter"/>
</dbReference>
<evidence type="ECO:0000259" key="4">
    <source>
        <dbReference type="SMART" id="SM00563"/>
    </source>
</evidence>
<reference evidence="5 6" key="1">
    <citation type="submission" date="2023-03" db="EMBL/GenBank/DDBJ databases">
        <title>Complete genome sequences of several Auritidibacter ignavus strains isolated from ear infections.</title>
        <authorList>
            <person name="Baehr T."/>
            <person name="Baumhoegger A.M."/>
        </authorList>
    </citation>
    <scope>NUCLEOTIDE SEQUENCE [LARGE SCALE GENOMIC DNA]</scope>
    <source>
        <strain evidence="5 6">BABAE-6</strain>
    </source>
</reference>
<keyword evidence="2 5" id="KW-0012">Acyltransferase</keyword>
<dbReference type="Proteomes" id="UP001224674">
    <property type="component" value="Chromosome"/>
</dbReference>
<dbReference type="SUPFAM" id="SSF69593">
    <property type="entry name" value="Glycerol-3-phosphate (1)-acyltransferase"/>
    <property type="match status" value="1"/>
</dbReference>